<accession>A0A1M5WTK0</accession>
<evidence type="ECO:0000313" key="3">
    <source>
        <dbReference type="Proteomes" id="UP000184240"/>
    </source>
</evidence>
<protein>
    <submittedName>
        <fullName evidence="2">Uncharacterized protein</fullName>
    </submittedName>
</protein>
<evidence type="ECO:0000313" key="2">
    <source>
        <dbReference type="EMBL" id="SHH90790.1"/>
    </source>
</evidence>
<dbReference type="RefSeq" id="WP_128755659.1">
    <property type="nucleotide sequence ID" value="NZ_FQXT01000002.1"/>
</dbReference>
<reference evidence="3" key="1">
    <citation type="submission" date="2016-11" db="EMBL/GenBank/DDBJ databases">
        <authorList>
            <person name="Varghese N."/>
            <person name="Submissions S."/>
        </authorList>
    </citation>
    <scope>NUCLEOTIDE SEQUENCE [LARGE SCALE GENOMIC DNA]</scope>
    <source>
        <strain evidence="3">DSM 19859</strain>
    </source>
</reference>
<feature type="signal peptide" evidence="1">
    <location>
        <begin position="1"/>
        <end position="24"/>
    </location>
</feature>
<feature type="chain" id="PRO_5012590201" evidence="1">
    <location>
        <begin position="25"/>
        <end position="129"/>
    </location>
</feature>
<organism evidence="2 3">
    <name type="scientific">Leeuwenhoekiella palythoae</name>
    <dbReference type="NCBI Taxonomy" id="573501"/>
    <lineage>
        <taxon>Bacteria</taxon>
        <taxon>Pseudomonadati</taxon>
        <taxon>Bacteroidota</taxon>
        <taxon>Flavobacteriia</taxon>
        <taxon>Flavobacteriales</taxon>
        <taxon>Flavobacteriaceae</taxon>
        <taxon>Leeuwenhoekiella</taxon>
    </lineage>
</organism>
<proteinExistence type="predicted"/>
<dbReference type="EMBL" id="FQXT01000002">
    <property type="protein sequence ID" value="SHH90790.1"/>
    <property type="molecule type" value="Genomic_DNA"/>
</dbReference>
<name>A0A1M5WTK0_9FLAO</name>
<dbReference type="OrthoDB" id="1443848at2"/>
<keyword evidence="1" id="KW-0732">Signal</keyword>
<dbReference type="AlphaFoldDB" id="A0A1M5WTK0"/>
<gene>
    <name evidence="2" type="ORF">SAMN04487999_1372</name>
</gene>
<sequence>MMKHNQYFKIAAFLVCVFSTYAVSAQFDAISNLPLQKNPKYQWANESKKASIKESKMQVDFYLNQKDAENYIYIVDGQVLPVNDFKEYKESILKQARAINFVKGIDSVMGYPSHRKRMLILITTQTVED</sequence>
<evidence type="ECO:0000256" key="1">
    <source>
        <dbReference type="SAM" id="SignalP"/>
    </source>
</evidence>
<dbReference type="Proteomes" id="UP000184240">
    <property type="component" value="Unassembled WGS sequence"/>
</dbReference>